<evidence type="ECO:0000313" key="2">
    <source>
        <dbReference type="Proteomes" id="UP000092687"/>
    </source>
</evidence>
<evidence type="ECO:0000313" key="1">
    <source>
        <dbReference type="EMBL" id="ANU13927.1"/>
    </source>
</evidence>
<dbReference type="InterPro" id="IPR046208">
    <property type="entry name" value="DUF6241"/>
</dbReference>
<sequence>MKSVLKTSAITIGVLALLVAGGYYFLAQGSAKGGDITKVAEEIAKSDNKEVAADKDDEKVDSADLKMSEGELQVYMHQMTHQKITASEKKGAVEMTPEHIDGLLTIVNAYADQYEHSDFYLATLTKWKEGNFSNAVDVHNTIWDWHKGTVGRATGFMTPEQEQDFVERKFK</sequence>
<keyword evidence="2" id="KW-1185">Reference proteome</keyword>
<name>A0A1C7DRB4_9BACL</name>
<dbReference type="AlphaFoldDB" id="A0A1C7DRB4"/>
<reference evidence="2" key="2">
    <citation type="submission" date="2016-10" db="EMBL/GenBank/DDBJ databases">
        <authorList>
            <person name="See-Too W.S."/>
        </authorList>
    </citation>
    <scope>NUCLEOTIDE SEQUENCE [LARGE SCALE GENOMIC DNA]</scope>
    <source>
        <strain evidence="2">DSM 24743</strain>
    </source>
</reference>
<dbReference type="RefSeq" id="WP_008497005.1">
    <property type="nucleotide sequence ID" value="NZ_CP016537.2"/>
</dbReference>
<dbReference type="KEGG" id="phc:BBI08_08710"/>
<accession>A0A1C7DRB4</accession>
<protein>
    <submittedName>
        <fullName evidence="1">Uncharacterized protein</fullName>
    </submittedName>
</protein>
<dbReference type="EMBL" id="CP016537">
    <property type="protein sequence ID" value="ANU13927.1"/>
    <property type="molecule type" value="Genomic_DNA"/>
</dbReference>
<organism evidence="1 2">
    <name type="scientific">Planococcus halocryophilus</name>
    <dbReference type="NCBI Taxonomy" id="1215089"/>
    <lineage>
        <taxon>Bacteria</taxon>
        <taxon>Bacillati</taxon>
        <taxon>Bacillota</taxon>
        <taxon>Bacilli</taxon>
        <taxon>Bacillales</taxon>
        <taxon>Caryophanaceae</taxon>
        <taxon>Planococcus</taxon>
    </lineage>
</organism>
<reference evidence="2" key="1">
    <citation type="submission" date="2016-07" db="EMBL/GenBank/DDBJ databases">
        <authorList>
            <person name="See-Too W.S."/>
        </authorList>
    </citation>
    <scope>NUCLEOTIDE SEQUENCE [LARGE SCALE GENOMIC DNA]</scope>
    <source>
        <strain evidence="2">DSM 24743</strain>
    </source>
</reference>
<dbReference type="Proteomes" id="UP000092687">
    <property type="component" value="Chromosome"/>
</dbReference>
<proteinExistence type="predicted"/>
<gene>
    <name evidence="1" type="ORF">BBI08_08710</name>
</gene>
<dbReference type="OrthoDB" id="1932566at2"/>
<dbReference type="Pfam" id="PF19754">
    <property type="entry name" value="DUF6241"/>
    <property type="match status" value="1"/>
</dbReference>